<evidence type="ECO:0000313" key="2">
    <source>
        <dbReference type="EMBL" id="ORY57102.1"/>
    </source>
</evidence>
<organism evidence="2 3">
    <name type="scientific">Leucosporidium creatinivorum</name>
    <dbReference type="NCBI Taxonomy" id="106004"/>
    <lineage>
        <taxon>Eukaryota</taxon>
        <taxon>Fungi</taxon>
        <taxon>Dikarya</taxon>
        <taxon>Basidiomycota</taxon>
        <taxon>Pucciniomycotina</taxon>
        <taxon>Microbotryomycetes</taxon>
        <taxon>Leucosporidiales</taxon>
        <taxon>Leucosporidium</taxon>
    </lineage>
</organism>
<proteinExistence type="predicted"/>
<evidence type="ECO:0000256" key="1">
    <source>
        <dbReference type="SAM" id="MobiDB-lite"/>
    </source>
</evidence>
<accession>A0A1Y2DCV2</accession>
<protein>
    <recommendedName>
        <fullName evidence="4">F-box domain-containing protein</fullName>
    </recommendedName>
</protein>
<feature type="region of interest" description="Disordered" evidence="1">
    <location>
        <begin position="1"/>
        <end position="25"/>
    </location>
</feature>
<dbReference type="Proteomes" id="UP000193467">
    <property type="component" value="Unassembled WGS sequence"/>
</dbReference>
<dbReference type="EMBL" id="MCGR01000083">
    <property type="protein sequence ID" value="ORY57102.1"/>
    <property type="molecule type" value="Genomic_DNA"/>
</dbReference>
<dbReference type="SUPFAM" id="SSF52047">
    <property type="entry name" value="RNI-like"/>
    <property type="match status" value="1"/>
</dbReference>
<feature type="compositionally biased region" description="Polar residues" evidence="1">
    <location>
        <begin position="1"/>
        <end position="21"/>
    </location>
</feature>
<keyword evidence="3" id="KW-1185">Reference proteome</keyword>
<name>A0A1Y2DCV2_9BASI</name>
<evidence type="ECO:0008006" key="4">
    <source>
        <dbReference type="Google" id="ProtNLM"/>
    </source>
</evidence>
<comment type="caution">
    <text evidence="2">The sequence shown here is derived from an EMBL/GenBank/DDBJ whole genome shotgun (WGS) entry which is preliminary data.</text>
</comment>
<gene>
    <name evidence="2" type="ORF">BCR35DRAFT_309689</name>
</gene>
<sequence length="381" mass="42474">MDVQPAQQPTSTTHTRIQQPADSPAAALPTETLQLILELALEDEEDPFERQRTRRSFSKVCYHCYSVAASPIEYAVSSDSSARKLALKLKQSTSQHGAKVRLLAIQSSRVNGSGTVTLLEACQNVEHLSIELESPRTTRSGGSGAFGHDIYAAMKHLRRIRVLEFLGCAHITRQVVAEMVENRSALQFLRIHATVERPQCVLPWEAPTPSVAALRHLDISGDVELARALLPHLAPFRTTFSLIVRRDPLPDSGVGSLLLPFAPHVHDFAAPDGWLWSSTLRSLLLNMKNVHTLELHHSIIKDAHLVLKLHPLAKLRELIIVGVATSAEDCAGLHVEWLLSHLSPFFERLRLPRQLAQLWTAAETKTVEDRAEQSQFEFVWT</sequence>
<dbReference type="AlphaFoldDB" id="A0A1Y2DCV2"/>
<evidence type="ECO:0000313" key="3">
    <source>
        <dbReference type="Proteomes" id="UP000193467"/>
    </source>
</evidence>
<dbReference type="InterPro" id="IPR032675">
    <property type="entry name" value="LRR_dom_sf"/>
</dbReference>
<dbReference type="InParanoid" id="A0A1Y2DCV2"/>
<reference evidence="2 3" key="1">
    <citation type="submission" date="2016-07" db="EMBL/GenBank/DDBJ databases">
        <title>Pervasive Adenine N6-methylation of Active Genes in Fungi.</title>
        <authorList>
            <consortium name="DOE Joint Genome Institute"/>
            <person name="Mondo S.J."/>
            <person name="Dannebaum R.O."/>
            <person name="Kuo R.C."/>
            <person name="Labutti K."/>
            <person name="Haridas S."/>
            <person name="Kuo A."/>
            <person name="Salamov A."/>
            <person name="Ahrendt S.R."/>
            <person name="Lipzen A."/>
            <person name="Sullivan W."/>
            <person name="Andreopoulos W.B."/>
            <person name="Clum A."/>
            <person name="Lindquist E."/>
            <person name="Daum C."/>
            <person name="Ramamoorthy G.K."/>
            <person name="Gryganskyi A."/>
            <person name="Culley D."/>
            <person name="Magnuson J.K."/>
            <person name="James T.Y."/>
            <person name="O'Malley M.A."/>
            <person name="Stajich J.E."/>
            <person name="Spatafora J.W."/>
            <person name="Visel A."/>
            <person name="Grigoriev I.V."/>
        </authorList>
    </citation>
    <scope>NUCLEOTIDE SEQUENCE [LARGE SCALE GENOMIC DNA]</scope>
    <source>
        <strain evidence="2 3">62-1032</strain>
    </source>
</reference>
<dbReference type="Gene3D" id="3.80.10.10">
    <property type="entry name" value="Ribonuclease Inhibitor"/>
    <property type="match status" value="1"/>
</dbReference>